<comment type="caution">
    <text evidence="7">The sequence shown here is derived from an EMBL/GenBank/DDBJ whole genome shotgun (WGS) entry which is preliminary data.</text>
</comment>
<feature type="active site" description="Glycyl thioester intermediate" evidence="3">
    <location>
        <position position="91"/>
    </location>
</feature>
<evidence type="ECO:0000256" key="1">
    <source>
        <dbReference type="ARBA" id="ARBA00022679"/>
    </source>
</evidence>
<dbReference type="EMBL" id="JAPFFF010000014">
    <property type="protein sequence ID" value="KAK8870843.1"/>
    <property type="molecule type" value="Genomic_DNA"/>
</dbReference>
<accession>A0ABR2IYZ1</accession>
<organism evidence="7 8">
    <name type="scientific">Tritrichomonas musculus</name>
    <dbReference type="NCBI Taxonomy" id="1915356"/>
    <lineage>
        <taxon>Eukaryota</taxon>
        <taxon>Metamonada</taxon>
        <taxon>Parabasalia</taxon>
        <taxon>Tritrichomonadida</taxon>
        <taxon>Tritrichomonadidae</taxon>
        <taxon>Tritrichomonas</taxon>
    </lineage>
</organism>
<keyword evidence="8" id="KW-1185">Reference proteome</keyword>
<comment type="similarity">
    <text evidence="4">Belongs to the ubiquitin-conjugating enzyme family.</text>
</comment>
<keyword evidence="2 4" id="KW-0833">Ubl conjugation pathway</keyword>
<feature type="compositionally biased region" description="Basic and acidic residues" evidence="5">
    <location>
        <begin position="142"/>
        <end position="152"/>
    </location>
</feature>
<evidence type="ECO:0000313" key="7">
    <source>
        <dbReference type="EMBL" id="KAK8870843.1"/>
    </source>
</evidence>
<evidence type="ECO:0000256" key="3">
    <source>
        <dbReference type="PROSITE-ProRule" id="PRU10133"/>
    </source>
</evidence>
<keyword evidence="4" id="KW-0547">Nucleotide-binding</keyword>
<reference evidence="7 8" key="1">
    <citation type="submission" date="2024-04" db="EMBL/GenBank/DDBJ databases">
        <title>Tritrichomonas musculus Genome.</title>
        <authorList>
            <person name="Alves-Ferreira E."/>
            <person name="Grigg M."/>
            <person name="Lorenzi H."/>
            <person name="Galac M."/>
        </authorList>
    </citation>
    <scope>NUCLEOTIDE SEQUENCE [LARGE SCALE GENOMIC DNA]</scope>
    <source>
        <strain evidence="7 8">EAF2021</strain>
    </source>
</reference>
<dbReference type="InterPro" id="IPR016135">
    <property type="entry name" value="UBQ-conjugating_enzyme/RWD"/>
</dbReference>
<dbReference type="PROSITE" id="PS00183">
    <property type="entry name" value="UBC_1"/>
    <property type="match status" value="1"/>
</dbReference>
<dbReference type="SUPFAM" id="SSF54495">
    <property type="entry name" value="UBC-like"/>
    <property type="match status" value="1"/>
</dbReference>
<dbReference type="SMART" id="SM00212">
    <property type="entry name" value="UBCc"/>
    <property type="match status" value="1"/>
</dbReference>
<dbReference type="Proteomes" id="UP001470230">
    <property type="component" value="Unassembled WGS sequence"/>
</dbReference>
<dbReference type="Gene3D" id="3.10.110.10">
    <property type="entry name" value="Ubiquitin Conjugating Enzyme"/>
    <property type="match status" value="1"/>
</dbReference>
<dbReference type="InterPro" id="IPR000608">
    <property type="entry name" value="UBC"/>
</dbReference>
<evidence type="ECO:0000313" key="8">
    <source>
        <dbReference type="Proteomes" id="UP001470230"/>
    </source>
</evidence>
<evidence type="ECO:0000256" key="4">
    <source>
        <dbReference type="RuleBase" id="RU362109"/>
    </source>
</evidence>
<feature type="compositionally biased region" description="Basic and acidic residues" evidence="5">
    <location>
        <begin position="159"/>
        <end position="174"/>
    </location>
</feature>
<protein>
    <submittedName>
        <fullName evidence="7">Ubiquitin-conjugating enzyme E2 T</fullName>
    </submittedName>
</protein>
<evidence type="ECO:0000259" key="6">
    <source>
        <dbReference type="PROSITE" id="PS50127"/>
    </source>
</evidence>
<name>A0ABR2IYZ1_9EUKA</name>
<sequence>MSDSSARRLSRLQKELNRITKDPPHGIGLWTISDNLENLEAMIEGPENSPFEGGEFRLSITIPPNYPNVPPLIKFKTKIYHPNIDSQGRICLDSLKQEPLGSWRPSLNLSTVLTQIQILLTEPNVNDPLELDIAKQLQEHPEQYKKEAKRMTEQYAKPHISEDGDLQKKEKADGNSEEEEESE</sequence>
<keyword evidence="1" id="KW-0808">Transferase</keyword>
<dbReference type="PANTHER" id="PTHR24067">
    <property type="entry name" value="UBIQUITIN-CONJUGATING ENZYME E2"/>
    <property type="match status" value="1"/>
</dbReference>
<evidence type="ECO:0000256" key="2">
    <source>
        <dbReference type="ARBA" id="ARBA00022786"/>
    </source>
</evidence>
<dbReference type="InterPro" id="IPR023313">
    <property type="entry name" value="UBQ-conjugating_AS"/>
</dbReference>
<gene>
    <name evidence="7" type="ORF">M9Y10_008741</name>
</gene>
<keyword evidence="4" id="KW-0067">ATP-binding</keyword>
<dbReference type="InterPro" id="IPR050113">
    <property type="entry name" value="Ub_conjugating_enzyme"/>
</dbReference>
<feature type="region of interest" description="Disordered" evidence="5">
    <location>
        <begin position="142"/>
        <end position="183"/>
    </location>
</feature>
<dbReference type="CDD" id="cd23805">
    <property type="entry name" value="UBCc_UBE2T"/>
    <property type="match status" value="1"/>
</dbReference>
<dbReference type="PROSITE" id="PS50127">
    <property type="entry name" value="UBC_2"/>
    <property type="match status" value="1"/>
</dbReference>
<feature type="domain" description="UBC core" evidence="6">
    <location>
        <begin position="7"/>
        <end position="157"/>
    </location>
</feature>
<proteinExistence type="inferred from homology"/>
<evidence type="ECO:0000256" key="5">
    <source>
        <dbReference type="SAM" id="MobiDB-lite"/>
    </source>
</evidence>
<dbReference type="Pfam" id="PF00179">
    <property type="entry name" value="UQ_con"/>
    <property type="match status" value="1"/>
</dbReference>